<dbReference type="Proteomes" id="UP000319771">
    <property type="component" value="Unassembled WGS sequence"/>
</dbReference>
<dbReference type="PANTHER" id="PTHR10788">
    <property type="entry name" value="TREHALOSE-6-PHOSPHATE SYNTHASE"/>
    <property type="match status" value="1"/>
</dbReference>
<organism evidence="2 3">
    <name type="scientific">Eiseniibacteriota bacterium</name>
    <dbReference type="NCBI Taxonomy" id="2212470"/>
    <lineage>
        <taxon>Bacteria</taxon>
        <taxon>Candidatus Eiseniibacteriota</taxon>
    </lineage>
</organism>
<dbReference type="SUPFAM" id="SSF53756">
    <property type="entry name" value="UDP-Glycosyltransferase/glycogen phosphorylase"/>
    <property type="match status" value="1"/>
</dbReference>
<dbReference type="InterPro" id="IPR001830">
    <property type="entry name" value="Glyco_trans_20"/>
</dbReference>
<evidence type="ECO:0000313" key="3">
    <source>
        <dbReference type="Proteomes" id="UP000319771"/>
    </source>
</evidence>
<gene>
    <name evidence="2" type="ORF">E6K81_12610</name>
</gene>
<evidence type="ECO:0000256" key="1">
    <source>
        <dbReference type="ARBA" id="ARBA00008799"/>
    </source>
</evidence>
<evidence type="ECO:0000313" key="2">
    <source>
        <dbReference type="EMBL" id="TMQ70437.1"/>
    </source>
</evidence>
<dbReference type="Pfam" id="PF00982">
    <property type="entry name" value="Glyco_transf_20"/>
    <property type="match status" value="1"/>
</dbReference>
<name>A0A538U3H5_UNCEI</name>
<reference evidence="2 3" key="1">
    <citation type="journal article" date="2019" name="Nat. Microbiol.">
        <title>Mediterranean grassland soil C-N compound turnover is dependent on rainfall and depth, and is mediated by genomically divergent microorganisms.</title>
        <authorList>
            <person name="Diamond S."/>
            <person name="Andeer P.F."/>
            <person name="Li Z."/>
            <person name="Crits-Christoph A."/>
            <person name="Burstein D."/>
            <person name="Anantharaman K."/>
            <person name="Lane K.R."/>
            <person name="Thomas B.C."/>
            <person name="Pan C."/>
            <person name="Northen T.R."/>
            <person name="Banfield J.F."/>
        </authorList>
    </citation>
    <scope>NUCLEOTIDE SEQUENCE [LARGE SCALE GENOMIC DNA]</scope>
    <source>
        <strain evidence="2">WS_11</strain>
    </source>
</reference>
<dbReference type="GO" id="GO:0005829">
    <property type="term" value="C:cytosol"/>
    <property type="evidence" value="ECO:0007669"/>
    <property type="project" value="TreeGrafter"/>
</dbReference>
<accession>A0A538U3H5</accession>
<dbReference type="GO" id="GO:0005992">
    <property type="term" value="P:trehalose biosynthetic process"/>
    <property type="evidence" value="ECO:0007669"/>
    <property type="project" value="InterPro"/>
</dbReference>
<dbReference type="GO" id="GO:0003825">
    <property type="term" value="F:alpha,alpha-trehalose-phosphate synthase (UDP-forming) activity"/>
    <property type="evidence" value="ECO:0007669"/>
    <property type="project" value="TreeGrafter"/>
</dbReference>
<dbReference type="Gene3D" id="3.40.50.2000">
    <property type="entry name" value="Glycogen Phosphorylase B"/>
    <property type="match status" value="2"/>
</dbReference>
<comment type="similarity">
    <text evidence="1">Belongs to the glycosyltransferase 20 family.</text>
</comment>
<dbReference type="CDD" id="cd03788">
    <property type="entry name" value="GT20_TPS"/>
    <property type="match status" value="1"/>
</dbReference>
<dbReference type="GO" id="GO:0004805">
    <property type="term" value="F:trehalose-phosphatase activity"/>
    <property type="evidence" value="ECO:0007669"/>
    <property type="project" value="TreeGrafter"/>
</dbReference>
<proteinExistence type="inferred from homology"/>
<dbReference type="EMBL" id="VBPB01000225">
    <property type="protein sequence ID" value="TMQ70437.1"/>
    <property type="molecule type" value="Genomic_DNA"/>
</dbReference>
<protein>
    <submittedName>
        <fullName evidence="2">Trehalose-6-phosphate synthase</fullName>
    </submittedName>
</protein>
<dbReference type="AlphaFoldDB" id="A0A538U3H5"/>
<sequence length="413" mass="46216">MPARQRALPAAPALAHLARPRALLLGPGQQRALAPVPHRVREAALPVNRRFAEAVLEEIGDAPGLVFIQDYHLALVARFIKERRPDLQVALFWHIPWPNPEIFRVLPWRVEVLEGMLANDVVGFHIQRHASNFLEGVAETLEARVDFEHMAVDRAGRRTWVRPFAISVEADEIAALVESAPVRAAEKELRARLGLADCRVGLGVDRLDYTKGIPERLRALDRLFQKHPEWIGKFAFIQIGVPSRIELPQYRAVQAATRRWTERINARFPRAAGPTVHLIEANFDFRELLPYYRMADLCAVTSLHDGMNLVAKEYLAASPDLDGALVLSPFTGAARELGRAWIASPYDREGLADAYHEALSATPEARGERMAALRETVLRHNIFDWTLDVLDTIVGLSLRTAPEGAIAESKLVD</sequence>
<dbReference type="PANTHER" id="PTHR10788:SF106">
    <property type="entry name" value="BCDNA.GH08860"/>
    <property type="match status" value="1"/>
</dbReference>
<comment type="caution">
    <text evidence="2">The sequence shown here is derived from an EMBL/GenBank/DDBJ whole genome shotgun (WGS) entry which is preliminary data.</text>
</comment>